<reference evidence="1 2" key="1">
    <citation type="submission" date="2020-12" db="EMBL/GenBank/DDBJ databases">
        <title>Vagococcus allomyrinae sp. nov. and Enterococcus lavae sp. nov., isolated from the larvae of Allomyrina dichotoma.</title>
        <authorList>
            <person name="Lee S.D."/>
        </authorList>
    </citation>
    <scope>NUCLEOTIDE SEQUENCE [LARGE SCALE GENOMIC DNA]</scope>
    <source>
        <strain evidence="1 2">BWM-S5</strain>
    </source>
</reference>
<accession>A0ABS4CE58</accession>
<comment type="caution">
    <text evidence="1">The sequence shown here is derived from an EMBL/GenBank/DDBJ whole genome shotgun (WGS) entry which is preliminary data.</text>
</comment>
<proteinExistence type="predicted"/>
<evidence type="ECO:0000313" key="2">
    <source>
        <dbReference type="Proteomes" id="UP000673375"/>
    </source>
</evidence>
<organism evidence="1 2">
    <name type="scientific">Enterococcus larvae</name>
    <dbReference type="NCBI Taxonomy" id="2794352"/>
    <lineage>
        <taxon>Bacteria</taxon>
        <taxon>Bacillati</taxon>
        <taxon>Bacillota</taxon>
        <taxon>Bacilli</taxon>
        <taxon>Lactobacillales</taxon>
        <taxon>Enterococcaceae</taxon>
        <taxon>Enterococcus</taxon>
    </lineage>
</organism>
<name>A0ABS4CE58_9ENTE</name>
<protein>
    <submittedName>
        <fullName evidence="1">Uncharacterized protein</fullName>
    </submittedName>
</protein>
<evidence type="ECO:0000313" key="1">
    <source>
        <dbReference type="EMBL" id="MBP1044883.1"/>
    </source>
</evidence>
<dbReference type="Proteomes" id="UP000673375">
    <property type="component" value="Unassembled WGS sequence"/>
</dbReference>
<sequence>MNEEGALQRALYDLVFKILNKMLSGAIENEVKRIELERYTWDRKELARQYSRSVDAAIEDFFSDPRMIAIERRKANGKCYYNAEKAKEICDQIMDEWEG</sequence>
<gene>
    <name evidence="1" type="ORF">I6N96_01225</name>
</gene>
<dbReference type="EMBL" id="JAEDXU010000001">
    <property type="protein sequence ID" value="MBP1044883.1"/>
    <property type="molecule type" value="Genomic_DNA"/>
</dbReference>
<dbReference type="RefSeq" id="WP_209555678.1">
    <property type="nucleotide sequence ID" value="NZ_JAEDXU010000001.1"/>
</dbReference>
<keyword evidence="2" id="KW-1185">Reference proteome</keyword>